<dbReference type="InterPro" id="IPR051229">
    <property type="entry name" value="ALYREF_mRNA_export"/>
</dbReference>
<dbReference type="InterPro" id="IPR035979">
    <property type="entry name" value="RBD_domain_sf"/>
</dbReference>
<evidence type="ECO:0000313" key="5">
    <source>
        <dbReference type="EMBL" id="KAH8103037.1"/>
    </source>
</evidence>
<dbReference type="GO" id="GO:0006406">
    <property type="term" value="P:mRNA export from nucleus"/>
    <property type="evidence" value="ECO:0007669"/>
    <property type="project" value="TreeGrafter"/>
</dbReference>
<dbReference type="Pfam" id="PF00076">
    <property type="entry name" value="RRM_1"/>
    <property type="match status" value="1"/>
</dbReference>
<protein>
    <recommendedName>
        <fullName evidence="4">RRM domain-containing protein</fullName>
    </recommendedName>
</protein>
<evidence type="ECO:0000256" key="2">
    <source>
        <dbReference type="PROSITE-ProRule" id="PRU00176"/>
    </source>
</evidence>
<evidence type="ECO:0000259" key="4">
    <source>
        <dbReference type="PROSITE" id="PS50102"/>
    </source>
</evidence>
<dbReference type="OrthoDB" id="346839at2759"/>
<dbReference type="AlphaFoldDB" id="A0A8K0USR5"/>
<dbReference type="SUPFAM" id="SSF54928">
    <property type="entry name" value="RNA-binding domain, RBD"/>
    <property type="match status" value="1"/>
</dbReference>
<dbReference type="InterPro" id="IPR000504">
    <property type="entry name" value="RRM_dom"/>
</dbReference>
<evidence type="ECO:0000256" key="3">
    <source>
        <dbReference type="SAM" id="MobiDB-lite"/>
    </source>
</evidence>
<accession>A0A8K0USR5</accession>
<feature type="domain" description="RRM" evidence="4">
    <location>
        <begin position="64"/>
        <end position="133"/>
    </location>
</feature>
<dbReference type="InterPro" id="IPR012677">
    <property type="entry name" value="Nucleotide-bd_a/b_plait_sf"/>
</dbReference>
<dbReference type="EMBL" id="JAEVFJ010000008">
    <property type="protein sequence ID" value="KAH8103037.1"/>
    <property type="molecule type" value="Genomic_DNA"/>
</dbReference>
<organism evidence="5 6">
    <name type="scientific">Cristinia sonorae</name>
    <dbReference type="NCBI Taxonomy" id="1940300"/>
    <lineage>
        <taxon>Eukaryota</taxon>
        <taxon>Fungi</taxon>
        <taxon>Dikarya</taxon>
        <taxon>Basidiomycota</taxon>
        <taxon>Agaricomycotina</taxon>
        <taxon>Agaricomycetes</taxon>
        <taxon>Agaricomycetidae</taxon>
        <taxon>Agaricales</taxon>
        <taxon>Pleurotineae</taxon>
        <taxon>Stephanosporaceae</taxon>
        <taxon>Cristinia</taxon>
    </lineage>
</organism>
<sequence>MLTTTIQVVAANRPKGVRRGSRRGGAKSQVLGHQPSAPATRAKVAPASNGAKIVPATGAIATTEKIIVSGLPTDVQEASVRELFQTMIGPLRQVNLHFDAHGRSKGVAEVIFQKKGDAMRAQKEYNDRLIDGS</sequence>
<evidence type="ECO:0000256" key="1">
    <source>
        <dbReference type="ARBA" id="ARBA00022884"/>
    </source>
</evidence>
<dbReference type="GO" id="GO:0003729">
    <property type="term" value="F:mRNA binding"/>
    <property type="evidence" value="ECO:0007669"/>
    <property type="project" value="TreeGrafter"/>
</dbReference>
<keyword evidence="1 2" id="KW-0694">RNA-binding</keyword>
<dbReference type="Gene3D" id="3.30.70.330">
    <property type="match status" value="1"/>
</dbReference>
<proteinExistence type="predicted"/>
<name>A0A8K0USR5_9AGAR</name>
<evidence type="ECO:0000313" key="6">
    <source>
        <dbReference type="Proteomes" id="UP000813824"/>
    </source>
</evidence>
<dbReference type="SMART" id="SM00360">
    <property type="entry name" value="RRM"/>
    <property type="match status" value="1"/>
</dbReference>
<keyword evidence="6" id="KW-1185">Reference proteome</keyword>
<gene>
    <name evidence="5" type="ORF">BXZ70DRAFT_889397</name>
</gene>
<feature type="compositionally biased region" description="Basic residues" evidence="3">
    <location>
        <begin position="15"/>
        <end position="25"/>
    </location>
</feature>
<reference evidence="5" key="1">
    <citation type="journal article" date="2021" name="New Phytol.">
        <title>Evolutionary innovations through gain and loss of genes in the ectomycorrhizal Boletales.</title>
        <authorList>
            <person name="Wu G."/>
            <person name="Miyauchi S."/>
            <person name="Morin E."/>
            <person name="Kuo A."/>
            <person name="Drula E."/>
            <person name="Varga T."/>
            <person name="Kohler A."/>
            <person name="Feng B."/>
            <person name="Cao Y."/>
            <person name="Lipzen A."/>
            <person name="Daum C."/>
            <person name="Hundley H."/>
            <person name="Pangilinan J."/>
            <person name="Johnson J."/>
            <person name="Barry K."/>
            <person name="LaButti K."/>
            <person name="Ng V."/>
            <person name="Ahrendt S."/>
            <person name="Min B."/>
            <person name="Choi I.G."/>
            <person name="Park H."/>
            <person name="Plett J.M."/>
            <person name="Magnuson J."/>
            <person name="Spatafora J.W."/>
            <person name="Nagy L.G."/>
            <person name="Henrissat B."/>
            <person name="Grigoriev I.V."/>
            <person name="Yang Z.L."/>
            <person name="Xu J."/>
            <person name="Martin F.M."/>
        </authorList>
    </citation>
    <scope>NUCLEOTIDE SEQUENCE</scope>
    <source>
        <strain evidence="5">KKN 215</strain>
    </source>
</reference>
<dbReference type="Proteomes" id="UP000813824">
    <property type="component" value="Unassembled WGS sequence"/>
</dbReference>
<dbReference type="PANTHER" id="PTHR19965">
    <property type="entry name" value="RNA AND EXPORT FACTOR BINDING PROTEIN"/>
    <property type="match status" value="1"/>
</dbReference>
<dbReference type="PANTHER" id="PTHR19965:SF35">
    <property type="entry name" value="RNA ANNEALING PROTEIN YRA1"/>
    <property type="match status" value="1"/>
</dbReference>
<dbReference type="PROSITE" id="PS50102">
    <property type="entry name" value="RRM"/>
    <property type="match status" value="1"/>
</dbReference>
<dbReference type="GO" id="GO:0005634">
    <property type="term" value="C:nucleus"/>
    <property type="evidence" value="ECO:0007669"/>
    <property type="project" value="TreeGrafter"/>
</dbReference>
<comment type="caution">
    <text evidence="5">The sequence shown here is derived from an EMBL/GenBank/DDBJ whole genome shotgun (WGS) entry which is preliminary data.</text>
</comment>
<feature type="region of interest" description="Disordered" evidence="3">
    <location>
        <begin position="14"/>
        <end position="44"/>
    </location>
</feature>